<keyword evidence="3" id="KW-0560">Oxidoreductase</keyword>
<comment type="caution">
    <text evidence="5">The sequence shown here is derived from an EMBL/GenBank/DDBJ whole genome shotgun (WGS) entry which is preliminary data.</text>
</comment>
<dbReference type="Proteomes" id="UP000287651">
    <property type="component" value="Unassembled WGS sequence"/>
</dbReference>
<dbReference type="AlphaFoldDB" id="A0A427AVS9"/>
<dbReference type="GO" id="GO:0005506">
    <property type="term" value="F:iron ion binding"/>
    <property type="evidence" value="ECO:0007669"/>
    <property type="project" value="InterPro"/>
</dbReference>
<evidence type="ECO:0008006" key="7">
    <source>
        <dbReference type="Google" id="ProtNLM"/>
    </source>
</evidence>
<dbReference type="Pfam" id="PF00067">
    <property type="entry name" value="p450"/>
    <property type="match status" value="1"/>
</dbReference>
<sequence>MVAILYKQHLHLKSPMDLFSSFVSLAAAVVGLLLLASRTWAALNSNRKRYPPVVGTIFHQFLNFRRLHDYHTQLSLKHKTFRLLSPLCHQFYTTDPAVVEYILKTNFDNYGKEGRDDILSRFLEESRKDPQKIDFGYLRDIILNFVIAGKDTTAGTLSWFFYSICKNPPVQEKVYQEIKEVIEASEDAAFDAFAESIDDESLNKMHYLHAALSETLRLYPAVPLENKVCFSDDILPGGYNVREGDIVFYQPYAMGRMEYLWGKDAEIFRPERWLDDGGVFQPESPYKFSAFQMKIFAAVLLRFFKFKLGDEKKDVEYRTMTTLHIDQGLFLQVLHR</sequence>
<evidence type="ECO:0000313" key="6">
    <source>
        <dbReference type="Proteomes" id="UP000287651"/>
    </source>
</evidence>
<dbReference type="Gene3D" id="1.10.630.10">
    <property type="entry name" value="Cytochrome P450"/>
    <property type="match status" value="1"/>
</dbReference>
<dbReference type="GO" id="GO:0004497">
    <property type="term" value="F:monooxygenase activity"/>
    <property type="evidence" value="ECO:0007669"/>
    <property type="project" value="InterPro"/>
</dbReference>
<comment type="similarity">
    <text evidence="1">Belongs to the cytochrome P450 family.</text>
</comment>
<dbReference type="PRINTS" id="PR00463">
    <property type="entry name" value="EP450I"/>
</dbReference>
<evidence type="ECO:0000256" key="1">
    <source>
        <dbReference type="ARBA" id="ARBA00010617"/>
    </source>
</evidence>
<dbReference type="InterPro" id="IPR002401">
    <property type="entry name" value="Cyt_P450_E_grp-I"/>
</dbReference>
<evidence type="ECO:0000256" key="2">
    <source>
        <dbReference type="ARBA" id="ARBA00022723"/>
    </source>
</evidence>
<evidence type="ECO:0000313" key="5">
    <source>
        <dbReference type="EMBL" id="RRT80226.1"/>
    </source>
</evidence>
<gene>
    <name evidence="5" type="ORF">B296_00012640</name>
</gene>
<dbReference type="InterPro" id="IPR036396">
    <property type="entry name" value="Cyt_P450_sf"/>
</dbReference>
<dbReference type="InterPro" id="IPR001128">
    <property type="entry name" value="Cyt_P450"/>
</dbReference>
<dbReference type="PANTHER" id="PTHR24296">
    <property type="entry name" value="CYTOCHROME P450"/>
    <property type="match status" value="1"/>
</dbReference>
<organism evidence="5 6">
    <name type="scientific">Ensete ventricosum</name>
    <name type="common">Abyssinian banana</name>
    <name type="synonym">Musa ensete</name>
    <dbReference type="NCBI Taxonomy" id="4639"/>
    <lineage>
        <taxon>Eukaryota</taxon>
        <taxon>Viridiplantae</taxon>
        <taxon>Streptophyta</taxon>
        <taxon>Embryophyta</taxon>
        <taxon>Tracheophyta</taxon>
        <taxon>Spermatophyta</taxon>
        <taxon>Magnoliopsida</taxon>
        <taxon>Liliopsida</taxon>
        <taxon>Zingiberales</taxon>
        <taxon>Musaceae</taxon>
        <taxon>Ensete</taxon>
    </lineage>
</organism>
<dbReference type="SUPFAM" id="SSF48264">
    <property type="entry name" value="Cytochrome P450"/>
    <property type="match status" value="1"/>
</dbReference>
<proteinExistence type="inferred from homology"/>
<dbReference type="EMBL" id="AMZH03001197">
    <property type="protein sequence ID" value="RRT80226.1"/>
    <property type="molecule type" value="Genomic_DNA"/>
</dbReference>
<reference evidence="5 6" key="1">
    <citation type="journal article" date="2014" name="Agronomy (Basel)">
        <title>A Draft Genome Sequence for Ensete ventricosum, the Drought-Tolerant Tree Against Hunger.</title>
        <authorList>
            <person name="Harrison J."/>
            <person name="Moore K.A."/>
            <person name="Paszkiewicz K."/>
            <person name="Jones T."/>
            <person name="Grant M."/>
            <person name="Ambacheew D."/>
            <person name="Muzemil S."/>
            <person name="Studholme D.J."/>
        </authorList>
    </citation>
    <scope>NUCLEOTIDE SEQUENCE [LARGE SCALE GENOMIC DNA]</scope>
</reference>
<evidence type="ECO:0000256" key="3">
    <source>
        <dbReference type="ARBA" id="ARBA00023002"/>
    </source>
</evidence>
<dbReference type="GO" id="GO:0016705">
    <property type="term" value="F:oxidoreductase activity, acting on paired donors, with incorporation or reduction of molecular oxygen"/>
    <property type="evidence" value="ECO:0007669"/>
    <property type="project" value="InterPro"/>
</dbReference>
<keyword evidence="2" id="KW-0479">Metal-binding</keyword>
<name>A0A427AVS9_ENSVE</name>
<dbReference type="PRINTS" id="PR00385">
    <property type="entry name" value="P450"/>
</dbReference>
<protein>
    <recommendedName>
        <fullName evidence="7">Cytochrome P450</fullName>
    </recommendedName>
</protein>
<evidence type="ECO:0000256" key="4">
    <source>
        <dbReference type="ARBA" id="ARBA00023004"/>
    </source>
</evidence>
<dbReference type="GO" id="GO:0020037">
    <property type="term" value="F:heme binding"/>
    <property type="evidence" value="ECO:0007669"/>
    <property type="project" value="InterPro"/>
</dbReference>
<accession>A0A427AVS9</accession>
<keyword evidence="4" id="KW-0408">Iron</keyword>